<protein>
    <submittedName>
        <fullName evidence="2">Uncharacterized protein</fullName>
    </submittedName>
</protein>
<dbReference type="EMBL" id="JH600068">
    <property type="protein sequence ID" value="EIG54750.1"/>
    <property type="molecule type" value="Genomic_DNA"/>
</dbReference>
<proteinExistence type="predicted"/>
<organism evidence="2">
    <name type="scientific">Desulfovibrio sp. U5L</name>
    <dbReference type="NCBI Taxonomy" id="596152"/>
    <lineage>
        <taxon>Bacteria</taxon>
        <taxon>Pseudomonadati</taxon>
        <taxon>Thermodesulfobacteriota</taxon>
        <taxon>Desulfovibrionia</taxon>
        <taxon>Desulfovibrionales</taxon>
        <taxon>Desulfovibrionaceae</taxon>
        <taxon>Desulfovibrio</taxon>
    </lineage>
</organism>
<name>I2Q4P4_9BACT</name>
<feature type="compositionally biased region" description="Low complexity" evidence="1">
    <location>
        <begin position="73"/>
        <end position="84"/>
    </location>
</feature>
<dbReference type="OrthoDB" id="5458634at2"/>
<evidence type="ECO:0000256" key="1">
    <source>
        <dbReference type="SAM" id="MobiDB-lite"/>
    </source>
</evidence>
<dbReference type="AlphaFoldDB" id="I2Q4P4"/>
<evidence type="ECO:0000313" key="2">
    <source>
        <dbReference type="EMBL" id="EIG54750.1"/>
    </source>
</evidence>
<feature type="compositionally biased region" description="Pro residues" evidence="1">
    <location>
        <begin position="57"/>
        <end position="72"/>
    </location>
</feature>
<sequence>MRSDTPAASVDILDALLCGPASPAAGPAASAASPGPAPEEAFPGLHSLERLIRRAAGPPPPKKAATPAPRPQAAPLAAPATSPGDAPAVPLRAVSAPPAVATLAAVRPARRKVTHAIAETTCHRLDRARDALEAATRSAAPGPGKKPRVTKAGLVEAALALALDGFEATGPASPLARRLAQAATEASPK</sequence>
<dbReference type="STRING" id="596152.DesU5LDRAFT_3116"/>
<reference evidence="2" key="1">
    <citation type="submission" date="2011-11" db="EMBL/GenBank/DDBJ databases">
        <title>Improved High-Quality Draft sequence of Desulfovibrio sp. U5L.</title>
        <authorList>
            <consortium name="US DOE Joint Genome Institute"/>
            <person name="Lucas S."/>
            <person name="Han J."/>
            <person name="Lapidus A."/>
            <person name="Cheng J.-F."/>
            <person name="Goodwin L."/>
            <person name="Pitluck S."/>
            <person name="Peters L."/>
            <person name="Ovchinnikova G."/>
            <person name="Held B."/>
            <person name="Detter J.C."/>
            <person name="Han C."/>
            <person name="Tapia R."/>
            <person name="Land M."/>
            <person name="Hauser L."/>
            <person name="Kyrpides N."/>
            <person name="Ivanova N."/>
            <person name="Pagani I."/>
            <person name="Gabster J."/>
            <person name="Walker C."/>
            <person name="Stolyar S."/>
            <person name="Stahl D."/>
            <person name="Arkin A."/>
            <person name="Dehal P."/>
            <person name="Hazen T."/>
            <person name="Woyke T."/>
        </authorList>
    </citation>
    <scope>NUCLEOTIDE SEQUENCE [LARGE SCALE GENOMIC DNA]</scope>
    <source>
        <strain evidence="2">U5L</strain>
    </source>
</reference>
<feature type="compositionally biased region" description="Low complexity" evidence="1">
    <location>
        <begin position="23"/>
        <end position="34"/>
    </location>
</feature>
<feature type="region of interest" description="Disordered" evidence="1">
    <location>
        <begin position="23"/>
        <end position="90"/>
    </location>
</feature>
<dbReference type="eggNOG" id="ENOG5032DTE">
    <property type="taxonomic scope" value="Bacteria"/>
</dbReference>
<dbReference type="HOGENOM" id="CLU_1479814_0_0_7"/>
<gene>
    <name evidence="2" type="ORF">DesU5LDRAFT_3116</name>
</gene>
<accession>I2Q4P4</accession>